<keyword evidence="2" id="KW-1185">Reference proteome</keyword>
<dbReference type="GeneID" id="25144021"/>
<proteinExistence type="predicted"/>
<dbReference type="STRING" id="797299.HALLA_05840"/>
<reference evidence="1 2" key="1">
    <citation type="submission" date="2014-01" db="EMBL/GenBank/DDBJ databases">
        <authorList>
            <consortium name="DOE Joint Genome Institute"/>
            <person name="Anderson I."/>
            <person name="Huntemann M."/>
            <person name="Han J."/>
            <person name="Chen A."/>
            <person name="Kyrpides N."/>
            <person name="Mavromatis K."/>
            <person name="Markowitz V."/>
            <person name="Palaniappan K."/>
            <person name="Ivanova N."/>
            <person name="Schaumberg A."/>
            <person name="Pati A."/>
            <person name="Liolios K."/>
            <person name="Nordberg H.P."/>
            <person name="Cantor M.N."/>
            <person name="Hua S.X."/>
            <person name="Woyke T."/>
        </authorList>
    </citation>
    <scope>NUCLEOTIDE SEQUENCE [LARGE SCALE GENOMIC DNA]</scope>
    <source>
        <strain evidence="1 2">XH-48</strain>
    </source>
</reference>
<gene>
    <name evidence="1" type="ORF">HALLA_05840</name>
</gene>
<dbReference type="EMBL" id="CP007055">
    <property type="protein sequence ID" value="AHG00735.1"/>
    <property type="molecule type" value="Genomic_DNA"/>
</dbReference>
<evidence type="ECO:0000313" key="1">
    <source>
        <dbReference type="EMBL" id="AHG00735.1"/>
    </source>
</evidence>
<dbReference type="Proteomes" id="UP000019024">
    <property type="component" value="Chromosome"/>
</dbReference>
<protein>
    <submittedName>
        <fullName evidence="1">Uncharacterized protein</fullName>
    </submittedName>
</protein>
<evidence type="ECO:0000313" key="2">
    <source>
        <dbReference type="Proteomes" id="UP000019024"/>
    </source>
</evidence>
<dbReference type="OrthoDB" id="197841at2157"/>
<name>W0JU09_9EURY</name>
<accession>W0JU09</accession>
<dbReference type="RefSeq" id="WP_049951656.1">
    <property type="nucleotide sequence ID" value="NZ_CP007055.1"/>
</dbReference>
<sequence length="81" mass="9272">MSRTFREVRADQRRDVCELTATLARGCDVRLIASALMIRWLASEHRSDLPGVSNACSIPWSRSPPIDELVKTAWRQWTQMA</sequence>
<dbReference type="KEGG" id="hlr:HALLA_05840"/>
<dbReference type="HOGENOM" id="CLU_2565601_0_0_2"/>
<dbReference type="eggNOG" id="arCOG04495">
    <property type="taxonomic scope" value="Archaea"/>
</dbReference>
<organism evidence="1 2">
    <name type="scientific">Halostagnicola larsenii XH-48</name>
    <dbReference type="NCBI Taxonomy" id="797299"/>
    <lineage>
        <taxon>Archaea</taxon>
        <taxon>Methanobacteriati</taxon>
        <taxon>Methanobacteriota</taxon>
        <taxon>Stenosarchaea group</taxon>
        <taxon>Halobacteria</taxon>
        <taxon>Halobacteriales</taxon>
        <taxon>Natrialbaceae</taxon>
        <taxon>Halostagnicola</taxon>
    </lineage>
</organism>
<dbReference type="AlphaFoldDB" id="W0JU09"/>